<dbReference type="EMBL" id="DTKJ01000060">
    <property type="protein sequence ID" value="HGZ12386.1"/>
    <property type="molecule type" value="Genomic_DNA"/>
</dbReference>
<organism evidence="1">
    <name type="scientific">Desulfobacca acetoxidans</name>
    <dbReference type="NCBI Taxonomy" id="60893"/>
    <lineage>
        <taxon>Bacteria</taxon>
        <taxon>Pseudomonadati</taxon>
        <taxon>Thermodesulfobacteriota</taxon>
        <taxon>Desulfobaccia</taxon>
        <taxon>Desulfobaccales</taxon>
        <taxon>Desulfobaccaceae</taxon>
        <taxon>Desulfobacca</taxon>
    </lineage>
</organism>
<dbReference type="AlphaFoldDB" id="A0A7C5AMK5"/>
<accession>A0A7C5AMK5</accession>
<proteinExistence type="predicted"/>
<dbReference type="SUPFAM" id="SSF51726">
    <property type="entry name" value="UROD/MetE-like"/>
    <property type="match status" value="1"/>
</dbReference>
<evidence type="ECO:0000313" key="1">
    <source>
        <dbReference type="EMBL" id="HGZ12386.1"/>
    </source>
</evidence>
<dbReference type="Gene3D" id="3.20.20.210">
    <property type="match status" value="1"/>
</dbReference>
<gene>
    <name evidence="1" type="ORF">ENW48_09215</name>
</gene>
<reference evidence="1" key="1">
    <citation type="journal article" date="2020" name="mSystems">
        <title>Genome- and Community-Level Interaction Insights into Carbon Utilization and Element Cycling Functions of Hydrothermarchaeota in Hydrothermal Sediment.</title>
        <authorList>
            <person name="Zhou Z."/>
            <person name="Liu Y."/>
            <person name="Xu W."/>
            <person name="Pan J."/>
            <person name="Luo Z.H."/>
            <person name="Li M."/>
        </authorList>
    </citation>
    <scope>NUCLEOTIDE SEQUENCE [LARGE SCALE GENOMIC DNA]</scope>
    <source>
        <strain evidence="1">SpSt-853</strain>
    </source>
</reference>
<sequence>MGTLPPLALTGIGSLPYTDPEEAVSLVLGLFPEMPFWPQLVRLGFREEMVAQGAGGLPALKVDLENRQVLLDPEVSREMALAEFYELVWSGELGPFALAPEEARGFHVLLNRVSSSGNGPLILKGQVVGPVTFAGMVKAPDGKAILYDLELTQAVSQGLACKAAWQAEKFRETGREAVVFFDEPILSGFGSAFLPISRQEVTTILTDTLETLREKGQVKIGVHCCGNTDWSLLLETSLDILSFDSFGYFDHLLLYLKPLAEFLKRGGYLAWGLVPTGAENLARETPDSLWQHFTSQVERLKETGLGKEEILRHSLLTPACGLGYLSPETATRALTLLAELGERAREWLAA</sequence>
<dbReference type="InterPro" id="IPR038071">
    <property type="entry name" value="UROD/MetE-like_sf"/>
</dbReference>
<name>A0A7C5AMK5_9BACT</name>
<comment type="caution">
    <text evidence="1">The sequence shown here is derived from an EMBL/GenBank/DDBJ whole genome shotgun (WGS) entry which is preliminary data.</text>
</comment>
<protein>
    <submittedName>
        <fullName evidence="1">Methionine synthase</fullName>
    </submittedName>
</protein>